<organism evidence="1">
    <name type="scientific">Spodoptera frugiperda</name>
    <name type="common">Fall armyworm</name>
    <dbReference type="NCBI Taxonomy" id="7108"/>
    <lineage>
        <taxon>Eukaryota</taxon>
        <taxon>Metazoa</taxon>
        <taxon>Ecdysozoa</taxon>
        <taxon>Arthropoda</taxon>
        <taxon>Hexapoda</taxon>
        <taxon>Insecta</taxon>
        <taxon>Pterygota</taxon>
        <taxon>Neoptera</taxon>
        <taxon>Endopterygota</taxon>
        <taxon>Lepidoptera</taxon>
        <taxon>Glossata</taxon>
        <taxon>Ditrysia</taxon>
        <taxon>Noctuoidea</taxon>
        <taxon>Noctuidae</taxon>
        <taxon>Amphipyrinae</taxon>
        <taxon>Spodoptera</taxon>
    </lineage>
</organism>
<reference evidence="1" key="1">
    <citation type="submission" date="2016-07" db="EMBL/GenBank/DDBJ databases">
        <authorList>
            <person name="Bretaudeau A."/>
        </authorList>
    </citation>
    <scope>NUCLEOTIDE SEQUENCE</scope>
    <source>
        <strain evidence="1">Rice</strain>
        <tissue evidence="1">Whole body</tissue>
    </source>
</reference>
<accession>A0A2H1WTW9</accession>
<dbReference type="PROSITE" id="PS51257">
    <property type="entry name" value="PROKAR_LIPOPROTEIN"/>
    <property type="match status" value="1"/>
</dbReference>
<sequence>MDGWLKNSTKRVRRVHILTGEEAKVPFGGTFGTACVPANRRIKLAYALLYSTWSWWPERCLEEPNISSLNDFGLSKVTSMDRFTNAPSWFNLTDLLHHVTTSPPRDRELWCSLESSRSPWEEKGSLRRVFFKGENHPMTSPALGEARGSVRPLLTKNHPVPTPAFRPGPDAPEDFNCETHSSSPRYLYELANMNALLSSLRTVETMAPAAGTASTEASMQADSAAGASTPSRLNLWLSFDITVLFNLNCRVH</sequence>
<evidence type="ECO:0000313" key="1">
    <source>
        <dbReference type="EMBL" id="SOQ56447.1"/>
    </source>
</evidence>
<protein>
    <submittedName>
        <fullName evidence="1">SFRICE_029188</fullName>
    </submittedName>
</protein>
<name>A0A2H1WTW9_SPOFR</name>
<dbReference type="EMBL" id="ODYU01010991">
    <property type="protein sequence ID" value="SOQ56447.1"/>
    <property type="molecule type" value="Genomic_DNA"/>
</dbReference>
<proteinExistence type="predicted"/>
<dbReference type="AlphaFoldDB" id="A0A2H1WTW9"/>
<gene>
    <name evidence="1" type="ORF">SFRICE_029188</name>
</gene>